<evidence type="ECO:0000313" key="10">
    <source>
        <dbReference type="EMBL" id="AZQ62276.1"/>
    </source>
</evidence>
<dbReference type="InterPro" id="IPR013525">
    <property type="entry name" value="ABC2_TM"/>
</dbReference>
<evidence type="ECO:0000256" key="3">
    <source>
        <dbReference type="ARBA" id="ARBA00022448"/>
    </source>
</evidence>
<dbReference type="PANTHER" id="PTHR30294:SF29">
    <property type="entry name" value="MULTIDRUG ABC TRANSPORTER PERMEASE YBHS-RELATED"/>
    <property type="match status" value="1"/>
</dbReference>
<dbReference type="EMBL" id="CP034562">
    <property type="protein sequence ID" value="AZQ62276.1"/>
    <property type="molecule type" value="Genomic_DNA"/>
</dbReference>
<keyword evidence="11" id="KW-1185">Reference proteome</keyword>
<dbReference type="InterPro" id="IPR047817">
    <property type="entry name" value="ABC2_TM_bact-type"/>
</dbReference>
<protein>
    <submittedName>
        <fullName evidence="10">ABC transporter permease</fullName>
    </submittedName>
</protein>
<evidence type="ECO:0000256" key="1">
    <source>
        <dbReference type="ARBA" id="ARBA00004651"/>
    </source>
</evidence>
<dbReference type="OrthoDB" id="9808686at2"/>
<dbReference type="AlphaFoldDB" id="A0A3S9P244"/>
<organism evidence="10 11">
    <name type="scientific">Flammeovirga pectinis</name>
    <dbReference type="NCBI Taxonomy" id="2494373"/>
    <lineage>
        <taxon>Bacteria</taxon>
        <taxon>Pseudomonadati</taxon>
        <taxon>Bacteroidota</taxon>
        <taxon>Cytophagia</taxon>
        <taxon>Cytophagales</taxon>
        <taxon>Flammeovirgaceae</taxon>
        <taxon>Flammeovirga</taxon>
    </lineage>
</organism>
<feature type="transmembrane region" description="Helical" evidence="8">
    <location>
        <begin position="295"/>
        <end position="314"/>
    </location>
</feature>
<feature type="transmembrane region" description="Helical" evidence="8">
    <location>
        <begin position="354"/>
        <end position="372"/>
    </location>
</feature>
<feature type="transmembrane region" description="Helical" evidence="8">
    <location>
        <begin position="21"/>
        <end position="42"/>
    </location>
</feature>
<evidence type="ECO:0000256" key="2">
    <source>
        <dbReference type="ARBA" id="ARBA00007783"/>
    </source>
</evidence>
<accession>A0A3S9P244</accession>
<name>A0A3S9P244_9BACT</name>
<keyword evidence="7 8" id="KW-0472">Membrane</keyword>
<dbReference type="InterPro" id="IPR051449">
    <property type="entry name" value="ABC-2_transporter_component"/>
</dbReference>
<dbReference type="GO" id="GO:0005886">
    <property type="term" value="C:plasma membrane"/>
    <property type="evidence" value="ECO:0007669"/>
    <property type="project" value="UniProtKB-SubCell"/>
</dbReference>
<evidence type="ECO:0000256" key="5">
    <source>
        <dbReference type="ARBA" id="ARBA00022692"/>
    </source>
</evidence>
<evidence type="ECO:0000313" key="11">
    <source>
        <dbReference type="Proteomes" id="UP000267268"/>
    </source>
</evidence>
<keyword evidence="5 8" id="KW-0812">Transmembrane</keyword>
<dbReference type="Proteomes" id="UP000267268">
    <property type="component" value="Chromosome 1"/>
</dbReference>
<proteinExistence type="inferred from homology"/>
<evidence type="ECO:0000256" key="4">
    <source>
        <dbReference type="ARBA" id="ARBA00022475"/>
    </source>
</evidence>
<evidence type="ECO:0000256" key="8">
    <source>
        <dbReference type="SAM" id="Phobius"/>
    </source>
</evidence>
<reference evidence="10 11" key="1">
    <citation type="submission" date="2018-12" db="EMBL/GenBank/DDBJ databases">
        <title>Flammeovirga pectinis sp. nov., isolated from the gut of the Korean scallop, Patinopecten yessoensis.</title>
        <authorList>
            <person name="Bae J.-W."/>
            <person name="Jeong Y.-S."/>
            <person name="Kang W."/>
        </authorList>
    </citation>
    <scope>NUCLEOTIDE SEQUENCE [LARGE SCALE GENOMIC DNA]</scope>
    <source>
        <strain evidence="10 11">L12M1</strain>
    </source>
</reference>
<comment type="similarity">
    <text evidence="2">Belongs to the ABC-2 integral membrane protein family.</text>
</comment>
<evidence type="ECO:0000256" key="6">
    <source>
        <dbReference type="ARBA" id="ARBA00022989"/>
    </source>
</evidence>
<keyword evidence="3" id="KW-0813">Transport</keyword>
<feature type="transmembrane region" description="Helical" evidence="8">
    <location>
        <begin position="260"/>
        <end position="283"/>
    </location>
</feature>
<evidence type="ECO:0000256" key="7">
    <source>
        <dbReference type="ARBA" id="ARBA00023136"/>
    </source>
</evidence>
<dbReference type="PANTHER" id="PTHR30294">
    <property type="entry name" value="MEMBRANE COMPONENT OF ABC TRANSPORTER YHHJ-RELATED"/>
    <property type="match status" value="1"/>
</dbReference>
<feature type="transmembrane region" description="Helical" evidence="8">
    <location>
        <begin position="180"/>
        <end position="200"/>
    </location>
</feature>
<comment type="subcellular location">
    <subcellularLocation>
        <location evidence="1">Cell membrane</location>
        <topology evidence="1">Multi-pass membrane protein</topology>
    </subcellularLocation>
</comment>
<dbReference type="Gene3D" id="3.40.1710.10">
    <property type="entry name" value="abc type-2 transporter like domain"/>
    <property type="match status" value="1"/>
</dbReference>
<dbReference type="Pfam" id="PF12698">
    <property type="entry name" value="ABC2_membrane_3"/>
    <property type="match status" value="1"/>
</dbReference>
<sequence>MSALKFILQKEFKQIFRDKGMLPIIFAMPIVQLLVLSFAATFDVKDIKIEIVDRDHSELSQQLISKYEASNYFSIVNFRNATDPYGEVLQNGSASISLEIPNDFEKDLINNKPVDLSAKVNAIDGMTAGVSASYSQTIIQEFREEFLTNHDFSDVVKEKGIEPFQVNFSMQNWYNPTLNYKYYMVPGLLVLLVSMIGLFLTSMNIVKEKEIGTIEQLNVTPITKGEFIVGKLLPFWCIGMFVLSFGLVIAKLFFNVPILGPLYIVFSFAMVYLLVVLGIGLFISTKADTQQQAMFIAWFFMIVFVLLSGLFTPIENMPVWAQQITLLNPVRYFVEVMRNVLLKGATFTDVKNNFIIIAIYAALVNTMAILAYRKTN</sequence>
<feature type="transmembrane region" description="Helical" evidence="8">
    <location>
        <begin position="232"/>
        <end position="254"/>
    </location>
</feature>
<keyword evidence="6 8" id="KW-1133">Transmembrane helix</keyword>
<dbReference type="GO" id="GO:0140359">
    <property type="term" value="F:ABC-type transporter activity"/>
    <property type="evidence" value="ECO:0007669"/>
    <property type="project" value="InterPro"/>
</dbReference>
<evidence type="ECO:0000259" key="9">
    <source>
        <dbReference type="PROSITE" id="PS51012"/>
    </source>
</evidence>
<keyword evidence="4" id="KW-1003">Cell membrane</keyword>
<dbReference type="PROSITE" id="PS51012">
    <property type="entry name" value="ABC_TM2"/>
    <property type="match status" value="1"/>
</dbReference>
<gene>
    <name evidence="10" type="ORF">EI427_08505</name>
</gene>
<feature type="domain" description="ABC transmembrane type-2" evidence="9">
    <location>
        <begin position="132"/>
        <end position="375"/>
    </location>
</feature>
<dbReference type="RefSeq" id="WP_126613618.1">
    <property type="nucleotide sequence ID" value="NZ_CP034562.1"/>
</dbReference>
<dbReference type="KEGG" id="fll:EI427_08505"/>